<evidence type="ECO:0000313" key="2">
    <source>
        <dbReference type="Proteomes" id="UP001497516"/>
    </source>
</evidence>
<sequence length="69" mass="8056">MSEEMQTDLTENIAWRLALQSVLEEEERERMRKEVVEDEGSEAEEFLDLFQVEIPNSEEGRGVEDLIVV</sequence>
<name>A0AAV2GTN8_9ROSI</name>
<gene>
    <name evidence="1" type="ORF">LTRI10_LOCUS52229</name>
</gene>
<evidence type="ECO:0000313" key="1">
    <source>
        <dbReference type="EMBL" id="CAL1412973.1"/>
    </source>
</evidence>
<organism evidence="1 2">
    <name type="scientific">Linum trigynum</name>
    <dbReference type="NCBI Taxonomy" id="586398"/>
    <lineage>
        <taxon>Eukaryota</taxon>
        <taxon>Viridiplantae</taxon>
        <taxon>Streptophyta</taxon>
        <taxon>Embryophyta</taxon>
        <taxon>Tracheophyta</taxon>
        <taxon>Spermatophyta</taxon>
        <taxon>Magnoliopsida</taxon>
        <taxon>eudicotyledons</taxon>
        <taxon>Gunneridae</taxon>
        <taxon>Pentapetalae</taxon>
        <taxon>rosids</taxon>
        <taxon>fabids</taxon>
        <taxon>Malpighiales</taxon>
        <taxon>Linaceae</taxon>
        <taxon>Linum</taxon>
    </lineage>
</organism>
<dbReference type="EMBL" id="OZ034822">
    <property type="protein sequence ID" value="CAL1412973.1"/>
    <property type="molecule type" value="Genomic_DNA"/>
</dbReference>
<protein>
    <submittedName>
        <fullName evidence="1">Uncharacterized protein</fullName>
    </submittedName>
</protein>
<proteinExistence type="predicted"/>
<keyword evidence="2" id="KW-1185">Reference proteome</keyword>
<dbReference type="Proteomes" id="UP001497516">
    <property type="component" value="Chromosome 9"/>
</dbReference>
<reference evidence="1 2" key="1">
    <citation type="submission" date="2024-04" db="EMBL/GenBank/DDBJ databases">
        <authorList>
            <person name="Fracassetti M."/>
        </authorList>
    </citation>
    <scope>NUCLEOTIDE SEQUENCE [LARGE SCALE GENOMIC DNA]</scope>
</reference>
<accession>A0AAV2GTN8</accession>
<dbReference type="AlphaFoldDB" id="A0AAV2GTN8"/>